<feature type="chain" id="PRO_5032916399" evidence="1">
    <location>
        <begin position="19"/>
        <end position="102"/>
    </location>
</feature>
<feature type="signal peptide" evidence="1">
    <location>
        <begin position="1"/>
        <end position="18"/>
    </location>
</feature>
<gene>
    <name evidence="2" type="ORF">FHR23_001270</name>
</gene>
<name>A0A840YXI3_9SPHN</name>
<evidence type="ECO:0000313" key="3">
    <source>
        <dbReference type="Proteomes" id="UP000554342"/>
    </source>
</evidence>
<dbReference type="AlphaFoldDB" id="A0A840YXI3"/>
<dbReference type="RefSeq" id="WP_184002008.1">
    <property type="nucleotide sequence ID" value="NZ_BAABIF010000004.1"/>
</dbReference>
<dbReference type="EMBL" id="JACIJI010000001">
    <property type="protein sequence ID" value="MBB5718363.1"/>
    <property type="molecule type" value="Genomic_DNA"/>
</dbReference>
<proteinExistence type="predicted"/>
<keyword evidence="1" id="KW-0732">Signal</keyword>
<accession>A0A840YXI3</accession>
<dbReference type="Proteomes" id="UP000554342">
    <property type="component" value="Unassembled WGS sequence"/>
</dbReference>
<reference evidence="2 3" key="1">
    <citation type="submission" date="2020-08" db="EMBL/GenBank/DDBJ databases">
        <title>Genomic Encyclopedia of Type Strains, Phase IV (KMG-IV): sequencing the most valuable type-strain genomes for metagenomic binning, comparative biology and taxonomic classification.</title>
        <authorList>
            <person name="Goeker M."/>
        </authorList>
    </citation>
    <scope>NUCLEOTIDE SEQUENCE [LARGE SCALE GENOMIC DNA]</scope>
    <source>
        <strain evidence="2 3">DSM 27203</strain>
    </source>
</reference>
<organism evidence="2 3">
    <name type="scientific">Stakelama sediminis</name>
    <dbReference type="NCBI Taxonomy" id="463200"/>
    <lineage>
        <taxon>Bacteria</taxon>
        <taxon>Pseudomonadati</taxon>
        <taxon>Pseudomonadota</taxon>
        <taxon>Alphaproteobacteria</taxon>
        <taxon>Sphingomonadales</taxon>
        <taxon>Sphingomonadaceae</taxon>
        <taxon>Stakelama</taxon>
    </lineage>
</organism>
<evidence type="ECO:0000313" key="2">
    <source>
        <dbReference type="EMBL" id="MBB5718363.1"/>
    </source>
</evidence>
<evidence type="ECO:0000256" key="1">
    <source>
        <dbReference type="SAM" id="SignalP"/>
    </source>
</evidence>
<comment type="caution">
    <text evidence="2">The sequence shown here is derived from an EMBL/GenBank/DDBJ whole genome shotgun (WGS) entry which is preliminary data.</text>
</comment>
<protein>
    <submittedName>
        <fullName evidence="2">DUF971 family protein</fullName>
    </submittedName>
</protein>
<keyword evidence="3" id="KW-1185">Reference proteome</keyword>
<sequence>MRMFVPLLLTTGALLASAAPDAAAQNRRSNQDMVLQARQQGRILPIRIIERRVVPTMHGAQYLGFDFDSGSGIYTLKFLRDGAVIWVDVDGRTGQIIRRTGG</sequence>